<organism evidence="2 3">
    <name type="scientific">Austropuccinia psidii MF-1</name>
    <dbReference type="NCBI Taxonomy" id="1389203"/>
    <lineage>
        <taxon>Eukaryota</taxon>
        <taxon>Fungi</taxon>
        <taxon>Dikarya</taxon>
        <taxon>Basidiomycota</taxon>
        <taxon>Pucciniomycotina</taxon>
        <taxon>Pucciniomycetes</taxon>
        <taxon>Pucciniales</taxon>
        <taxon>Sphaerophragmiaceae</taxon>
        <taxon>Austropuccinia</taxon>
    </lineage>
</organism>
<reference evidence="2" key="1">
    <citation type="submission" date="2021-03" db="EMBL/GenBank/DDBJ databases">
        <title>Draft genome sequence of rust myrtle Austropuccinia psidii MF-1, a brazilian biotype.</title>
        <authorList>
            <person name="Quecine M.C."/>
            <person name="Pachon D.M.R."/>
            <person name="Bonatelli M.L."/>
            <person name="Correr F.H."/>
            <person name="Franceschini L.M."/>
            <person name="Leite T.F."/>
            <person name="Margarido G.R.A."/>
            <person name="Almeida C.A."/>
            <person name="Ferrarezi J.A."/>
            <person name="Labate C.A."/>
        </authorList>
    </citation>
    <scope>NUCLEOTIDE SEQUENCE</scope>
    <source>
        <strain evidence="2">MF-1</strain>
    </source>
</reference>
<gene>
    <name evidence="2" type="ORF">O181_006130</name>
</gene>
<comment type="caution">
    <text evidence="2">The sequence shown here is derived from an EMBL/GenBank/DDBJ whole genome shotgun (WGS) entry which is preliminary data.</text>
</comment>
<evidence type="ECO:0000313" key="3">
    <source>
        <dbReference type="Proteomes" id="UP000765509"/>
    </source>
</evidence>
<evidence type="ECO:0000256" key="1">
    <source>
        <dbReference type="SAM" id="MobiDB-lite"/>
    </source>
</evidence>
<keyword evidence="3" id="KW-1185">Reference proteome</keyword>
<dbReference type="Proteomes" id="UP000765509">
    <property type="component" value="Unassembled WGS sequence"/>
</dbReference>
<dbReference type="AlphaFoldDB" id="A0A9Q3BJR9"/>
<sequence>MPEIIPFQHSPPARQRRSQARAQAVLTPTPRAPLYGTPAVPQLRPKLDRGSILEGAAPSIQEGRGPKRSSGGEDGEVEEENSGEEEYSDGSQGAPATLGAYQGTGGPTLAQSNQPVSNQSESSLLAIMHQMPQIMATFKSPSMKVSQPRIITPLNGCCSNYILTQVRANLPYHIIYGQLPPSSALFPLGHIQPSLAFLANSPPHQPASHYCCFGPGAPFNPSGAYGSSSHHQALGQPVILVGFWPKWPFLAI</sequence>
<accession>A0A9Q3BJR9</accession>
<protein>
    <submittedName>
        <fullName evidence="2">Uncharacterized protein</fullName>
    </submittedName>
</protein>
<feature type="compositionally biased region" description="Acidic residues" evidence="1">
    <location>
        <begin position="73"/>
        <end position="88"/>
    </location>
</feature>
<feature type="compositionally biased region" description="Polar residues" evidence="1">
    <location>
        <begin position="109"/>
        <end position="120"/>
    </location>
</feature>
<feature type="region of interest" description="Disordered" evidence="1">
    <location>
        <begin position="1"/>
        <end position="120"/>
    </location>
</feature>
<evidence type="ECO:0000313" key="2">
    <source>
        <dbReference type="EMBL" id="MBW0466415.1"/>
    </source>
</evidence>
<name>A0A9Q3BJR9_9BASI</name>
<dbReference type="EMBL" id="AVOT02001294">
    <property type="protein sequence ID" value="MBW0466415.1"/>
    <property type="molecule type" value="Genomic_DNA"/>
</dbReference>
<proteinExistence type="predicted"/>